<evidence type="ECO:0000256" key="8">
    <source>
        <dbReference type="ARBA" id="ARBA00023209"/>
    </source>
</evidence>
<keyword evidence="3 10" id="KW-0808">Transferase</keyword>
<dbReference type="NCBIfam" id="TIGR00023">
    <property type="entry name" value="glycerol-3-phosphate 1-O-acyltransferase PlsY"/>
    <property type="match status" value="1"/>
</dbReference>
<comment type="subcellular location">
    <subcellularLocation>
        <location evidence="10">Cell membrane</location>
        <topology evidence="10">Multi-pass membrane protein</topology>
    </subcellularLocation>
</comment>
<evidence type="ECO:0000313" key="11">
    <source>
        <dbReference type="EMBL" id="MBB6690148.1"/>
    </source>
</evidence>
<dbReference type="EC" id="2.3.1.275" evidence="10"/>
<dbReference type="HAMAP" id="MF_01043">
    <property type="entry name" value="PlsY"/>
    <property type="match status" value="1"/>
</dbReference>
<keyword evidence="1 10" id="KW-1003">Cell membrane</keyword>
<dbReference type="Proteomes" id="UP000553776">
    <property type="component" value="Unassembled WGS sequence"/>
</dbReference>
<keyword evidence="4 10" id="KW-0812">Transmembrane</keyword>
<evidence type="ECO:0000256" key="9">
    <source>
        <dbReference type="ARBA" id="ARBA00023264"/>
    </source>
</evidence>
<dbReference type="GO" id="GO:0043772">
    <property type="term" value="F:acyl-phosphate glycerol-3-phosphate acyltransferase activity"/>
    <property type="evidence" value="ECO:0007669"/>
    <property type="project" value="UniProtKB-UniRule"/>
</dbReference>
<comment type="caution">
    <text evidence="11">The sequence shown here is derived from an EMBL/GenBank/DDBJ whole genome shotgun (WGS) entry which is preliminary data.</text>
</comment>
<sequence length="206" mass="21665">MTGTIIAIAASYLLGSVSFSILFARWLRKIDIREHGSGNAGATNTLRVLGKGPAIAVFLLDIAKGVVAVLLGRALMGDDYAWLPVVCGLASIAGHNWPIFFRFKGGKGIATTVGAMIALAFVPVLIAGMTAILIIALTRYVSLGSMIFAVLLPIILAIGGWDRPMIWGAVIVAVLAVVRHRKNIVKLLNGTENKLGGSKKGEPHGV</sequence>
<evidence type="ECO:0000256" key="7">
    <source>
        <dbReference type="ARBA" id="ARBA00023136"/>
    </source>
</evidence>
<evidence type="ECO:0000256" key="6">
    <source>
        <dbReference type="ARBA" id="ARBA00023098"/>
    </source>
</evidence>
<name>A0A841TSR9_9BACL</name>
<dbReference type="EMBL" id="JACJVR010000005">
    <property type="protein sequence ID" value="MBB6690148.1"/>
    <property type="molecule type" value="Genomic_DNA"/>
</dbReference>
<dbReference type="Pfam" id="PF02660">
    <property type="entry name" value="G3P_acyltransf"/>
    <property type="match status" value="1"/>
</dbReference>
<evidence type="ECO:0000256" key="3">
    <source>
        <dbReference type="ARBA" id="ARBA00022679"/>
    </source>
</evidence>
<proteinExistence type="inferred from homology"/>
<dbReference type="InterPro" id="IPR003811">
    <property type="entry name" value="G3P_acylTferase_PlsY"/>
</dbReference>
<dbReference type="GO" id="GO:0005886">
    <property type="term" value="C:plasma membrane"/>
    <property type="evidence" value="ECO:0007669"/>
    <property type="project" value="UniProtKB-SubCell"/>
</dbReference>
<keyword evidence="7 10" id="KW-0472">Membrane</keyword>
<reference evidence="11 12" key="1">
    <citation type="submission" date="2020-08" db="EMBL/GenBank/DDBJ databases">
        <title>Cohnella phylogeny.</title>
        <authorList>
            <person name="Dunlap C."/>
        </authorList>
    </citation>
    <scope>NUCLEOTIDE SEQUENCE [LARGE SCALE GENOMIC DNA]</scope>
    <source>
        <strain evidence="11 12">DSM 25239</strain>
    </source>
</reference>
<dbReference type="GO" id="GO:0008654">
    <property type="term" value="P:phospholipid biosynthetic process"/>
    <property type="evidence" value="ECO:0007669"/>
    <property type="project" value="UniProtKB-UniRule"/>
</dbReference>
<dbReference type="RefSeq" id="WP_185134180.1">
    <property type="nucleotide sequence ID" value="NZ_BORM01000006.1"/>
</dbReference>
<comment type="pathway">
    <text evidence="10">Lipid metabolism; phospholipid metabolism.</text>
</comment>
<dbReference type="AlphaFoldDB" id="A0A841TSR9"/>
<keyword evidence="2 10" id="KW-0444">Lipid biosynthesis</keyword>
<keyword evidence="5 10" id="KW-1133">Transmembrane helix</keyword>
<evidence type="ECO:0000256" key="10">
    <source>
        <dbReference type="HAMAP-Rule" id="MF_01043"/>
    </source>
</evidence>
<keyword evidence="6 10" id="KW-0443">Lipid metabolism</keyword>
<keyword evidence="8 10" id="KW-0594">Phospholipid biosynthesis</keyword>
<feature type="transmembrane region" description="Helical" evidence="10">
    <location>
        <begin position="143"/>
        <end position="161"/>
    </location>
</feature>
<feature type="transmembrane region" description="Helical" evidence="10">
    <location>
        <begin position="81"/>
        <end position="101"/>
    </location>
</feature>
<evidence type="ECO:0000256" key="1">
    <source>
        <dbReference type="ARBA" id="ARBA00022475"/>
    </source>
</evidence>
<organism evidence="11 12">
    <name type="scientific">Cohnella xylanilytica</name>
    <dbReference type="NCBI Taxonomy" id="557555"/>
    <lineage>
        <taxon>Bacteria</taxon>
        <taxon>Bacillati</taxon>
        <taxon>Bacillota</taxon>
        <taxon>Bacilli</taxon>
        <taxon>Bacillales</taxon>
        <taxon>Paenibacillaceae</taxon>
        <taxon>Cohnella</taxon>
    </lineage>
</organism>
<keyword evidence="12" id="KW-1185">Reference proteome</keyword>
<evidence type="ECO:0000256" key="2">
    <source>
        <dbReference type="ARBA" id="ARBA00022516"/>
    </source>
</evidence>
<comment type="similarity">
    <text evidence="10">Belongs to the PlsY family.</text>
</comment>
<comment type="subunit">
    <text evidence="10">Probably interacts with PlsX.</text>
</comment>
<comment type="catalytic activity">
    <reaction evidence="10">
        <text>an acyl phosphate + sn-glycerol 3-phosphate = a 1-acyl-sn-glycero-3-phosphate + phosphate</text>
        <dbReference type="Rhea" id="RHEA:34075"/>
        <dbReference type="ChEBI" id="CHEBI:43474"/>
        <dbReference type="ChEBI" id="CHEBI:57597"/>
        <dbReference type="ChEBI" id="CHEBI:57970"/>
        <dbReference type="ChEBI" id="CHEBI:59918"/>
        <dbReference type="EC" id="2.3.1.275"/>
    </reaction>
</comment>
<keyword evidence="11" id="KW-0012">Acyltransferase</keyword>
<dbReference type="UniPathway" id="UPA00085"/>
<evidence type="ECO:0000256" key="4">
    <source>
        <dbReference type="ARBA" id="ARBA00022692"/>
    </source>
</evidence>
<accession>A0A841TSR9</accession>
<dbReference type="PANTHER" id="PTHR30309">
    <property type="entry name" value="INNER MEMBRANE PROTEIN YGIH"/>
    <property type="match status" value="1"/>
</dbReference>
<evidence type="ECO:0000256" key="5">
    <source>
        <dbReference type="ARBA" id="ARBA00022989"/>
    </source>
</evidence>
<feature type="transmembrane region" description="Helical" evidence="10">
    <location>
        <begin position="54"/>
        <end position="75"/>
    </location>
</feature>
<gene>
    <name evidence="10 11" type="primary">plsY</name>
    <name evidence="11" type="ORF">H7B90_01920</name>
</gene>
<keyword evidence="9 10" id="KW-1208">Phospholipid metabolism</keyword>
<feature type="transmembrane region" description="Helical" evidence="10">
    <location>
        <begin position="6"/>
        <end position="27"/>
    </location>
</feature>
<dbReference type="PANTHER" id="PTHR30309:SF0">
    <property type="entry name" value="GLYCEROL-3-PHOSPHATE ACYLTRANSFERASE-RELATED"/>
    <property type="match status" value="1"/>
</dbReference>
<feature type="transmembrane region" description="Helical" evidence="10">
    <location>
        <begin position="113"/>
        <end position="137"/>
    </location>
</feature>
<comment type="function">
    <text evidence="10">Catalyzes the transfer of an acyl group from acyl-phosphate (acyl-PO(4)) to glycerol-3-phosphate (G3P) to form lysophosphatidic acid (LPA). This enzyme utilizes acyl-phosphate as fatty acyl donor, but not acyl-CoA or acyl-ACP.</text>
</comment>
<evidence type="ECO:0000313" key="12">
    <source>
        <dbReference type="Proteomes" id="UP000553776"/>
    </source>
</evidence>
<protein>
    <recommendedName>
        <fullName evidence="10">Glycerol-3-phosphate acyltransferase</fullName>
    </recommendedName>
    <alternativeName>
        <fullName evidence="10">Acyl-PO4 G3P acyltransferase</fullName>
    </alternativeName>
    <alternativeName>
        <fullName evidence="10">Acyl-phosphate--glycerol-3-phosphate acyltransferase</fullName>
    </alternativeName>
    <alternativeName>
        <fullName evidence="10">G3P acyltransferase</fullName>
        <shortName evidence="10">GPAT</shortName>
        <ecNumber evidence="10">2.3.1.275</ecNumber>
    </alternativeName>
    <alternativeName>
        <fullName evidence="10">Lysophosphatidic acid synthase</fullName>
        <shortName evidence="10">LPA synthase</shortName>
    </alternativeName>
</protein>
<dbReference type="SMART" id="SM01207">
    <property type="entry name" value="G3P_acyltransf"/>
    <property type="match status" value="1"/>
</dbReference>